<sequence>MPPGRPDRPGGPARPGDTRGMPKPPPLPPYDAVVLAGGAARRLGGADKPSLTVGDTTLLDRVLAACAAAGRAVVVGPRRPTGRPVTWAREDPPGGGPLPALAAGVAAVTADVVVVLAADLPFLTPEVVRVLVAACTEPEPGTRPAAGGEGGPRDGAVLVDADRRDQPLAGAYRTESLRRELGLLHAEHGTLAGLPLRLLTAELGLRRVPDPAGAAFDCDTWEDLSAARARMGDDGSRAE</sequence>
<feature type="compositionally biased region" description="Low complexity" evidence="2">
    <location>
        <begin position="10"/>
        <end position="19"/>
    </location>
</feature>
<organism evidence="4 5">
    <name type="scientific">Streptomyces thermolineatus</name>
    <dbReference type="NCBI Taxonomy" id="44033"/>
    <lineage>
        <taxon>Bacteria</taxon>
        <taxon>Bacillati</taxon>
        <taxon>Actinomycetota</taxon>
        <taxon>Actinomycetes</taxon>
        <taxon>Kitasatosporales</taxon>
        <taxon>Streptomycetaceae</taxon>
        <taxon>Streptomyces</taxon>
    </lineage>
</organism>
<feature type="domain" description="MobA-like NTP transferase" evidence="3">
    <location>
        <begin position="32"/>
        <end position="189"/>
    </location>
</feature>
<keyword evidence="5" id="KW-1185">Reference proteome</keyword>
<protein>
    <recommendedName>
        <fullName evidence="3">MobA-like NTP transferase domain-containing protein</fullName>
    </recommendedName>
</protein>
<dbReference type="EMBL" id="BAAATA010000004">
    <property type="protein sequence ID" value="GAA2475707.1"/>
    <property type="molecule type" value="Genomic_DNA"/>
</dbReference>
<dbReference type="Proteomes" id="UP001501358">
    <property type="component" value="Unassembled WGS sequence"/>
</dbReference>
<dbReference type="PANTHER" id="PTHR19136:SF81">
    <property type="entry name" value="MOLYBDENUM COFACTOR GUANYLYLTRANSFERASE"/>
    <property type="match status" value="1"/>
</dbReference>
<proteinExistence type="predicted"/>
<name>A0ABP5YBP1_9ACTN</name>
<dbReference type="InterPro" id="IPR029044">
    <property type="entry name" value="Nucleotide-diphossugar_trans"/>
</dbReference>
<feature type="region of interest" description="Disordered" evidence="2">
    <location>
        <begin position="1"/>
        <end position="30"/>
    </location>
</feature>
<reference evidence="5" key="1">
    <citation type="journal article" date="2019" name="Int. J. Syst. Evol. Microbiol.">
        <title>The Global Catalogue of Microorganisms (GCM) 10K type strain sequencing project: providing services to taxonomists for standard genome sequencing and annotation.</title>
        <authorList>
            <consortium name="The Broad Institute Genomics Platform"/>
            <consortium name="The Broad Institute Genome Sequencing Center for Infectious Disease"/>
            <person name="Wu L."/>
            <person name="Ma J."/>
        </authorList>
    </citation>
    <scope>NUCLEOTIDE SEQUENCE [LARGE SCALE GENOMIC DNA]</scope>
    <source>
        <strain evidence="5">JCM 6307</strain>
    </source>
</reference>
<evidence type="ECO:0000259" key="3">
    <source>
        <dbReference type="Pfam" id="PF12804"/>
    </source>
</evidence>
<comment type="caution">
    <text evidence="4">The sequence shown here is derived from an EMBL/GenBank/DDBJ whole genome shotgun (WGS) entry which is preliminary data.</text>
</comment>
<evidence type="ECO:0000313" key="5">
    <source>
        <dbReference type="Proteomes" id="UP001501358"/>
    </source>
</evidence>
<dbReference type="PANTHER" id="PTHR19136">
    <property type="entry name" value="MOLYBDENUM COFACTOR GUANYLYLTRANSFERASE"/>
    <property type="match status" value="1"/>
</dbReference>
<keyword evidence="1" id="KW-0808">Transferase</keyword>
<accession>A0ABP5YBP1</accession>
<gene>
    <name evidence="4" type="ORF">GCM10010406_09740</name>
</gene>
<evidence type="ECO:0000256" key="2">
    <source>
        <dbReference type="SAM" id="MobiDB-lite"/>
    </source>
</evidence>
<dbReference type="Gene3D" id="3.90.550.10">
    <property type="entry name" value="Spore Coat Polysaccharide Biosynthesis Protein SpsA, Chain A"/>
    <property type="match status" value="1"/>
</dbReference>
<evidence type="ECO:0000256" key="1">
    <source>
        <dbReference type="ARBA" id="ARBA00022679"/>
    </source>
</evidence>
<dbReference type="InterPro" id="IPR025877">
    <property type="entry name" value="MobA-like_NTP_Trfase"/>
</dbReference>
<evidence type="ECO:0000313" key="4">
    <source>
        <dbReference type="EMBL" id="GAA2475707.1"/>
    </source>
</evidence>
<dbReference type="SUPFAM" id="SSF53448">
    <property type="entry name" value="Nucleotide-diphospho-sugar transferases"/>
    <property type="match status" value="1"/>
</dbReference>
<dbReference type="Pfam" id="PF12804">
    <property type="entry name" value="NTP_transf_3"/>
    <property type="match status" value="1"/>
</dbReference>